<dbReference type="Gene3D" id="3.30.2320.30">
    <property type="entry name" value="ATP synthase, E subunit, C-terminal"/>
    <property type="match status" value="1"/>
</dbReference>
<evidence type="ECO:0008006" key="4">
    <source>
        <dbReference type="Google" id="ProtNLM"/>
    </source>
</evidence>
<evidence type="ECO:0000313" key="3">
    <source>
        <dbReference type="Proteomes" id="UP000464954"/>
    </source>
</evidence>
<feature type="coiled-coil region" evidence="1">
    <location>
        <begin position="17"/>
        <end position="52"/>
    </location>
</feature>
<reference evidence="2 3" key="1">
    <citation type="submission" date="2020-01" db="EMBL/GenBank/DDBJ databases">
        <title>Ponticoccus aerotolerans gen. nov., sp. nov., an anaerobic bacterium and proposal of Ponticoccusceae fam. nov., Ponticoccusles ord. nov. and Ponticoccuse classis nov. in the phylum Kiritimatiellaeota.</title>
        <authorList>
            <person name="Zhou L.Y."/>
            <person name="Du Z.J."/>
        </authorList>
    </citation>
    <scope>NUCLEOTIDE SEQUENCE [LARGE SCALE GENOMIC DNA]</scope>
    <source>
        <strain evidence="2 3">S-5007</strain>
    </source>
</reference>
<dbReference type="InterPro" id="IPR038495">
    <property type="entry name" value="ATPase_E_C"/>
</dbReference>
<gene>
    <name evidence="2" type="ORF">GT409_06950</name>
</gene>
<accession>A0A6P1M2Y3</accession>
<organism evidence="2 3">
    <name type="scientific">Tichowtungia aerotolerans</name>
    <dbReference type="NCBI Taxonomy" id="2697043"/>
    <lineage>
        <taxon>Bacteria</taxon>
        <taxon>Pseudomonadati</taxon>
        <taxon>Kiritimatiellota</taxon>
        <taxon>Tichowtungiia</taxon>
        <taxon>Tichowtungiales</taxon>
        <taxon>Tichowtungiaceae</taxon>
        <taxon>Tichowtungia</taxon>
    </lineage>
</organism>
<keyword evidence="3" id="KW-1185">Reference proteome</keyword>
<keyword evidence="1" id="KW-0175">Coiled coil</keyword>
<proteinExistence type="predicted"/>
<evidence type="ECO:0000313" key="2">
    <source>
        <dbReference type="EMBL" id="QHI69199.1"/>
    </source>
</evidence>
<dbReference type="EMBL" id="CP047593">
    <property type="protein sequence ID" value="QHI69199.1"/>
    <property type="molecule type" value="Genomic_DNA"/>
</dbReference>
<dbReference type="RefSeq" id="WP_160628266.1">
    <property type="nucleotide sequence ID" value="NZ_CP047593.1"/>
</dbReference>
<dbReference type="AlphaFoldDB" id="A0A6P1M2Y3"/>
<evidence type="ECO:0000256" key="1">
    <source>
        <dbReference type="SAM" id="Coils"/>
    </source>
</evidence>
<dbReference type="SUPFAM" id="SSF160527">
    <property type="entry name" value="V-type ATPase subunit E-like"/>
    <property type="match status" value="1"/>
</dbReference>
<dbReference type="KEGG" id="taer:GT409_06950"/>
<dbReference type="Proteomes" id="UP000464954">
    <property type="component" value="Chromosome"/>
</dbReference>
<name>A0A6P1M2Y3_9BACT</name>
<sequence>MAEELQPLLDQIRKEGVDKAQAEAEDILSKAKDLAAKTVRDAEAKAKELIAKAETDAEVFTQRSIATLEQSARDILITVGQGIENILSEIVTASVEEALGIEVLEKIMVNMAKSCAELHGETRIELLVSEADQDELVKFFASKYSDKMVEGLELHVDNEILKGFKVSFADDHVYLDFTQEAIAEALTSFLRPKLADIVGRVAKGATKE</sequence>
<protein>
    <recommendedName>
        <fullName evidence="4">V-type ATP synthase subunit E</fullName>
    </recommendedName>
</protein>